<evidence type="ECO:0000256" key="2">
    <source>
        <dbReference type="ARBA" id="ARBA00022723"/>
    </source>
</evidence>
<dbReference type="InterPro" id="IPR024607">
    <property type="entry name" value="Sulfatase_CS"/>
</dbReference>
<keyword evidence="2" id="KW-0479">Metal-binding</keyword>
<evidence type="ECO:0000313" key="6">
    <source>
        <dbReference type="EMBL" id="AWT59560.1"/>
    </source>
</evidence>
<evidence type="ECO:0000313" key="7">
    <source>
        <dbReference type="Proteomes" id="UP000247465"/>
    </source>
</evidence>
<dbReference type="Pfam" id="PF00884">
    <property type="entry name" value="Sulfatase"/>
    <property type="match status" value="1"/>
</dbReference>
<feature type="domain" description="Sulfatase N-terminal" evidence="5">
    <location>
        <begin position="7"/>
        <end position="346"/>
    </location>
</feature>
<gene>
    <name evidence="6" type="ORF">DF168_00750</name>
</gene>
<dbReference type="InterPro" id="IPR000917">
    <property type="entry name" value="Sulfatase_N"/>
</dbReference>
<name>A0A2Z4AL49_9BACT</name>
<evidence type="ECO:0000256" key="4">
    <source>
        <dbReference type="ARBA" id="ARBA00022837"/>
    </source>
</evidence>
<dbReference type="Proteomes" id="UP000247465">
    <property type="component" value="Chromosome"/>
</dbReference>
<dbReference type="EMBL" id="CP029803">
    <property type="protein sequence ID" value="AWT59560.1"/>
    <property type="molecule type" value="Genomic_DNA"/>
</dbReference>
<dbReference type="KEGG" id="mtar:DF168_00750"/>
<proteinExistence type="inferred from homology"/>
<dbReference type="InterPro" id="IPR050738">
    <property type="entry name" value="Sulfatase"/>
</dbReference>
<protein>
    <submittedName>
        <fullName evidence="6">Arylsulfatase</fullName>
        <ecNumber evidence="6">3.1.6.1</ecNumber>
    </submittedName>
</protein>
<dbReference type="PANTHER" id="PTHR42693:SF33">
    <property type="entry name" value="ARYLSULFATASE"/>
    <property type="match status" value="1"/>
</dbReference>
<organism evidence="6 7">
    <name type="scientific">Candidatus Moanibacter tarae</name>
    <dbReference type="NCBI Taxonomy" id="2200854"/>
    <lineage>
        <taxon>Bacteria</taxon>
        <taxon>Pseudomonadati</taxon>
        <taxon>Verrucomicrobiota</taxon>
        <taxon>Opitutia</taxon>
        <taxon>Puniceicoccales</taxon>
        <taxon>Puniceicoccales incertae sedis</taxon>
        <taxon>Candidatus Moanibacter</taxon>
    </lineage>
</organism>
<accession>A0A2Z4AL49</accession>
<dbReference type="PROSITE" id="PS00523">
    <property type="entry name" value="SULFATASE_1"/>
    <property type="match status" value="1"/>
</dbReference>
<dbReference type="PROSITE" id="PS00149">
    <property type="entry name" value="SULFATASE_2"/>
    <property type="match status" value="1"/>
</dbReference>
<keyword evidence="4" id="KW-0106">Calcium</keyword>
<dbReference type="PANTHER" id="PTHR42693">
    <property type="entry name" value="ARYLSULFATASE FAMILY MEMBER"/>
    <property type="match status" value="1"/>
</dbReference>
<dbReference type="SUPFAM" id="SSF53649">
    <property type="entry name" value="Alkaline phosphatase-like"/>
    <property type="match status" value="1"/>
</dbReference>
<dbReference type="InterPro" id="IPR017850">
    <property type="entry name" value="Alkaline_phosphatase_core_sf"/>
</dbReference>
<keyword evidence="3 6" id="KW-0378">Hydrolase</keyword>
<dbReference type="GO" id="GO:0046872">
    <property type="term" value="F:metal ion binding"/>
    <property type="evidence" value="ECO:0007669"/>
    <property type="project" value="UniProtKB-KW"/>
</dbReference>
<evidence type="ECO:0000259" key="5">
    <source>
        <dbReference type="Pfam" id="PF00884"/>
    </source>
</evidence>
<dbReference type="AlphaFoldDB" id="A0A2Z4AL49"/>
<dbReference type="GO" id="GO:0004065">
    <property type="term" value="F:arylsulfatase activity"/>
    <property type="evidence" value="ECO:0007669"/>
    <property type="project" value="UniProtKB-EC"/>
</dbReference>
<sequence>MQSPQQPNILVILSDDHAQWASHTYGNSEIRSPNIDYLAETGLIMQNGYTPCPVCSPARASFFTGRRPSQHGIHDFIATGSPEFEIGWMKDEITLPQLLQEQGYQTALIGKWHCTVDSVSPQPGFDRWVSFDSNTAGWKNQYLHKGPVFFSDQGQKVVVNDFQSRYLCRQAIDFLRSRDTTKPFFCFYAPVDTHSPQEGHPKRLVEQYQKSHFWDIPENAKSHYKSTPERWSFGSDEPLNRNESLAQYYAAVSMIDDQIGLLLDELDLSSDLENTLLIYTSDHGYMTGHHGLWGKGPSSIPQNFYEESIRVPYILRWETVLPSRQMQHVPFDHCDLFATILDAAGISLPHSLQAKINTPGRSLFQLLHHPNNGWRKYQFCEYGPARMISNGKKKLIRRYSPHSDRYPDEFYDLTVDPIETTNLIDTPSYQNEIMDLSIVLENNFSQFEDPLKSVKNLQNQRPCNASGRW</sequence>
<comment type="similarity">
    <text evidence="1">Belongs to the sulfatase family.</text>
</comment>
<dbReference type="Gene3D" id="3.40.720.10">
    <property type="entry name" value="Alkaline Phosphatase, subunit A"/>
    <property type="match status" value="1"/>
</dbReference>
<reference evidence="6 7" key="1">
    <citation type="submission" date="2018-06" db="EMBL/GenBank/DDBJ databases">
        <title>Draft Genome Sequence of a Novel Marine Bacterium Related to the Verrucomicrobia.</title>
        <authorList>
            <person name="Vosseberg J."/>
            <person name="Martijn J."/>
            <person name="Ettema T.J.G."/>
        </authorList>
    </citation>
    <scope>NUCLEOTIDE SEQUENCE [LARGE SCALE GENOMIC DNA]</scope>
    <source>
        <strain evidence="6">TARA_B100001123</strain>
    </source>
</reference>
<evidence type="ECO:0000256" key="1">
    <source>
        <dbReference type="ARBA" id="ARBA00008779"/>
    </source>
</evidence>
<evidence type="ECO:0000256" key="3">
    <source>
        <dbReference type="ARBA" id="ARBA00022801"/>
    </source>
</evidence>
<dbReference type="EC" id="3.1.6.1" evidence="6"/>